<evidence type="ECO:0000313" key="2">
    <source>
        <dbReference type="Proteomes" id="UP001234178"/>
    </source>
</evidence>
<protein>
    <submittedName>
        <fullName evidence="1">Uncharacterized protein</fullName>
    </submittedName>
</protein>
<keyword evidence="2" id="KW-1185">Reference proteome</keyword>
<comment type="caution">
    <text evidence="1">The sequence shown here is derived from an EMBL/GenBank/DDBJ whole genome shotgun (WGS) entry which is preliminary data.</text>
</comment>
<organism evidence="1 2">
    <name type="scientific">Daphnia magna</name>
    <dbReference type="NCBI Taxonomy" id="35525"/>
    <lineage>
        <taxon>Eukaryota</taxon>
        <taxon>Metazoa</taxon>
        <taxon>Ecdysozoa</taxon>
        <taxon>Arthropoda</taxon>
        <taxon>Crustacea</taxon>
        <taxon>Branchiopoda</taxon>
        <taxon>Diplostraca</taxon>
        <taxon>Cladocera</taxon>
        <taxon>Anomopoda</taxon>
        <taxon>Daphniidae</taxon>
        <taxon>Daphnia</taxon>
    </lineage>
</organism>
<proteinExistence type="predicted"/>
<name>A0ABQ9Z8W9_9CRUS</name>
<gene>
    <name evidence="1" type="ORF">OUZ56_018466</name>
</gene>
<dbReference type="EMBL" id="JAOYFB010000003">
    <property type="protein sequence ID" value="KAK4009349.1"/>
    <property type="molecule type" value="Genomic_DNA"/>
</dbReference>
<accession>A0ABQ9Z8W9</accession>
<sequence length="119" mass="13284">MLNFNYPVPMVNVVVCYDQPGSMENAYQRKYDKYSSHGRILPLVVGSLGSWHPRNDEIHSILGINGRSGNAFRFKAQLAAIQGSMDCWNCNHAVHRIGFYLAEPLTYTSGLVAECYGPS</sequence>
<dbReference type="Proteomes" id="UP001234178">
    <property type="component" value="Unassembled WGS sequence"/>
</dbReference>
<reference evidence="1 2" key="1">
    <citation type="journal article" date="2023" name="Nucleic Acids Res.">
        <title>The hologenome of Daphnia magna reveals possible DNA methylation and microbiome-mediated evolution of the host genome.</title>
        <authorList>
            <person name="Chaturvedi A."/>
            <person name="Li X."/>
            <person name="Dhandapani V."/>
            <person name="Marshall H."/>
            <person name="Kissane S."/>
            <person name="Cuenca-Cambronero M."/>
            <person name="Asole G."/>
            <person name="Calvet F."/>
            <person name="Ruiz-Romero M."/>
            <person name="Marangio P."/>
            <person name="Guigo R."/>
            <person name="Rago D."/>
            <person name="Mirbahai L."/>
            <person name="Eastwood N."/>
            <person name="Colbourne J.K."/>
            <person name="Zhou J."/>
            <person name="Mallon E."/>
            <person name="Orsini L."/>
        </authorList>
    </citation>
    <scope>NUCLEOTIDE SEQUENCE [LARGE SCALE GENOMIC DNA]</scope>
    <source>
        <strain evidence="1">LRV0_1</strain>
    </source>
</reference>
<evidence type="ECO:0000313" key="1">
    <source>
        <dbReference type="EMBL" id="KAK4009349.1"/>
    </source>
</evidence>